<dbReference type="EMBL" id="UWOC01000151">
    <property type="protein sequence ID" value="VCU09651.1"/>
    <property type="molecule type" value="Genomic_DNA"/>
</dbReference>
<evidence type="ECO:0000256" key="1">
    <source>
        <dbReference type="SAM" id="MobiDB-lite"/>
    </source>
</evidence>
<protein>
    <recommendedName>
        <fullName evidence="4">Phage terminase small subunit P27 family</fullName>
    </recommendedName>
</protein>
<dbReference type="NCBIfam" id="TIGR01558">
    <property type="entry name" value="sm_term_P27"/>
    <property type="match status" value="1"/>
</dbReference>
<organism evidence="2 3">
    <name type="scientific">Rhodoplanes serenus</name>
    <dbReference type="NCBI Taxonomy" id="200615"/>
    <lineage>
        <taxon>Bacteria</taxon>
        <taxon>Pseudomonadati</taxon>
        <taxon>Pseudomonadota</taxon>
        <taxon>Alphaproteobacteria</taxon>
        <taxon>Hyphomicrobiales</taxon>
        <taxon>Nitrobacteraceae</taxon>
        <taxon>Rhodoplanes</taxon>
    </lineage>
</organism>
<evidence type="ECO:0008006" key="4">
    <source>
        <dbReference type="Google" id="ProtNLM"/>
    </source>
</evidence>
<dbReference type="AlphaFoldDB" id="A0A447CWR0"/>
<reference evidence="3" key="1">
    <citation type="submission" date="2018-10" db="EMBL/GenBank/DDBJ databases">
        <authorList>
            <person name="Peiro R."/>
            <person name="Begona"/>
            <person name="Cbmso G."/>
            <person name="Lopez M."/>
            <person name="Gonzalez S."/>
            <person name="Sacristan E."/>
            <person name="Castillo E."/>
        </authorList>
    </citation>
    <scope>NUCLEOTIDE SEQUENCE [LARGE SCALE GENOMIC DNA]</scope>
</reference>
<dbReference type="InterPro" id="IPR006448">
    <property type="entry name" value="Phage_term_ssu_P27"/>
</dbReference>
<dbReference type="Pfam" id="PF05119">
    <property type="entry name" value="Terminase_4"/>
    <property type="match status" value="1"/>
</dbReference>
<feature type="region of interest" description="Disordered" evidence="1">
    <location>
        <begin position="1"/>
        <end position="30"/>
    </location>
</feature>
<dbReference type="OrthoDB" id="8399992at2"/>
<name>A0A447CWR0_9BRAD</name>
<comment type="caution">
    <text evidence="2">The sequence shown here is derived from an EMBL/GenBank/DDBJ whole genome shotgun (WGS) entry which is preliminary data.</text>
</comment>
<dbReference type="Proteomes" id="UP000289200">
    <property type="component" value="Unassembled WGS sequence"/>
</dbReference>
<evidence type="ECO:0000313" key="3">
    <source>
        <dbReference type="Proteomes" id="UP000289200"/>
    </source>
</evidence>
<gene>
    <name evidence="2" type="ORF">RHODGE_RHODGE_02820</name>
</gene>
<keyword evidence="3" id="KW-1185">Reference proteome</keyword>
<evidence type="ECO:0000313" key="2">
    <source>
        <dbReference type="EMBL" id="VCU09651.1"/>
    </source>
</evidence>
<sequence length="196" mass="21440">MRGRRPEPAGVKQQKQAVRSARKPRAPSSTAAIVAPTGMPAAPAWLKEDGRKIWARLAPALYAAKLLTAADAMTFARYCANFAKWLKMQRMLAKDGEVYWTESQHGKLRRAHPAFGIADRVERQLLAAEDRFGLNPAERQRIFAARAQTGVSGDLFDAMAKLGTPSGERRPDDPAASPTPPAQPAAPIGFLRRDLN</sequence>
<feature type="region of interest" description="Disordered" evidence="1">
    <location>
        <begin position="158"/>
        <end position="196"/>
    </location>
</feature>
<accession>A0A447CWR0</accession>
<proteinExistence type="predicted"/>